<dbReference type="InterPro" id="IPR013766">
    <property type="entry name" value="Thioredoxin_domain"/>
</dbReference>
<feature type="chain" id="PRO_5046863842" evidence="1">
    <location>
        <begin position="22"/>
        <end position="497"/>
    </location>
</feature>
<evidence type="ECO:0000313" key="3">
    <source>
        <dbReference type="EMBL" id="MDO7849425.1"/>
    </source>
</evidence>
<feature type="signal peptide" evidence="1">
    <location>
        <begin position="1"/>
        <end position="21"/>
    </location>
</feature>
<dbReference type="InterPro" id="IPR050553">
    <property type="entry name" value="Thioredoxin_ResA/DsbE_sf"/>
</dbReference>
<dbReference type="InterPro" id="IPR000866">
    <property type="entry name" value="AhpC/TSA"/>
</dbReference>
<keyword evidence="1" id="KW-0732">Signal</keyword>
<dbReference type="CDD" id="cd02966">
    <property type="entry name" value="TlpA_like_family"/>
    <property type="match status" value="1"/>
</dbReference>
<evidence type="ECO:0000313" key="4">
    <source>
        <dbReference type="Proteomes" id="UP001167796"/>
    </source>
</evidence>
<gene>
    <name evidence="3" type="ORF">Q5H92_23880</name>
</gene>
<dbReference type="SUPFAM" id="SSF52833">
    <property type="entry name" value="Thioredoxin-like"/>
    <property type="match status" value="1"/>
</dbReference>
<comment type="caution">
    <text evidence="3">The sequence shown here is derived from an EMBL/GenBank/DDBJ whole genome shotgun (WGS) entry which is preliminary data.</text>
</comment>
<reference evidence="3" key="1">
    <citation type="submission" date="2023-07" db="EMBL/GenBank/DDBJ databases">
        <authorList>
            <person name="Kim M.K."/>
        </authorList>
    </citation>
    <scope>NUCLEOTIDE SEQUENCE</scope>
    <source>
        <strain evidence="3">M29</strain>
    </source>
</reference>
<evidence type="ECO:0000259" key="2">
    <source>
        <dbReference type="PROSITE" id="PS51352"/>
    </source>
</evidence>
<organism evidence="3 4">
    <name type="scientific">Hymenobacter mellowenesis</name>
    <dbReference type="NCBI Taxonomy" id="3063995"/>
    <lineage>
        <taxon>Bacteria</taxon>
        <taxon>Pseudomonadati</taxon>
        <taxon>Bacteroidota</taxon>
        <taxon>Cytophagia</taxon>
        <taxon>Cytophagales</taxon>
        <taxon>Hymenobacteraceae</taxon>
        <taxon>Hymenobacter</taxon>
    </lineage>
</organism>
<dbReference type="Gene3D" id="3.40.30.10">
    <property type="entry name" value="Glutaredoxin"/>
    <property type="match status" value="1"/>
</dbReference>
<dbReference type="InterPro" id="IPR036249">
    <property type="entry name" value="Thioredoxin-like_sf"/>
</dbReference>
<dbReference type="PANTHER" id="PTHR42852:SF13">
    <property type="entry name" value="PROTEIN DIPZ"/>
    <property type="match status" value="1"/>
</dbReference>
<feature type="domain" description="Thioredoxin" evidence="2">
    <location>
        <begin position="342"/>
        <end position="492"/>
    </location>
</feature>
<name>A0ABT9AJS9_9BACT</name>
<protein>
    <submittedName>
        <fullName evidence="3">TlpA disulfide reductase family protein</fullName>
    </submittedName>
</protein>
<dbReference type="Pfam" id="PF00578">
    <property type="entry name" value="AhpC-TSA"/>
    <property type="match status" value="1"/>
</dbReference>
<accession>A0ABT9AJS9</accession>
<evidence type="ECO:0000256" key="1">
    <source>
        <dbReference type="SAM" id="SignalP"/>
    </source>
</evidence>
<sequence length="497" mass="55374">MGFPKKLLWCLLLLSYGRVAAQPTAPAVVRGRVLHARDSVVFLTRPRNLLDPSPALKQVRLSPQGEFQFVLDSLPRPVAAQWGLGRPEKVRHYTDLWLSPGDTLTLTADARHFKKSLHFTGRGAAVNYYRAAQRRARTNNFYNAPEGRPEPQNPARMRDLADRYRQRAGAVLRTADLAHPLPPALRRQEAAAIRYDWGHALLAATTAYEYDNWPQGSVVRRMPAAYYGFLAELPLPQDSLLAHRAYREFARSYATYLLRERRQALPFAAFLPQQFPWAYDTVRQVLPAGPTRNYVLAQVLDELLRAGKQSDFGARMADFRALGAQDDLLSALNWRAARLAEYRAGQPAPAFAMTDLNGRPVRWTDLQGKLVYLDVWASWCHPCRAEAPALQALQARFAGRAGQVVFLSYSIDASAAAWRRAVAADHLADASNQVQVLGQLADPALRRLWGQRGVPQYWLIGPDGLVIDSNAPRPSNPAAIATLEAALKELAAKKPAP</sequence>
<dbReference type="RefSeq" id="WP_305014093.1">
    <property type="nucleotide sequence ID" value="NZ_JAUQSX010000017.1"/>
</dbReference>
<dbReference type="PANTHER" id="PTHR42852">
    <property type="entry name" value="THIOL:DISULFIDE INTERCHANGE PROTEIN DSBE"/>
    <property type="match status" value="1"/>
</dbReference>
<dbReference type="Proteomes" id="UP001167796">
    <property type="component" value="Unassembled WGS sequence"/>
</dbReference>
<keyword evidence="4" id="KW-1185">Reference proteome</keyword>
<dbReference type="PROSITE" id="PS51352">
    <property type="entry name" value="THIOREDOXIN_2"/>
    <property type="match status" value="1"/>
</dbReference>
<proteinExistence type="predicted"/>
<dbReference type="EMBL" id="JAUQSX010000017">
    <property type="protein sequence ID" value="MDO7849425.1"/>
    <property type="molecule type" value="Genomic_DNA"/>
</dbReference>